<accession>A0A1G4B535</accession>
<keyword evidence="3" id="KW-1185">Reference proteome</keyword>
<name>A0A1G4B535_9PEZI</name>
<dbReference type="AlphaFoldDB" id="A0A1G4B535"/>
<evidence type="ECO:0000256" key="1">
    <source>
        <dbReference type="SAM" id="MobiDB-lite"/>
    </source>
</evidence>
<dbReference type="EMBL" id="MJBS01000070">
    <property type="protein sequence ID" value="OHE96415.1"/>
    <property type="molecule type" value="Genomic_DNA"/>
</dbReference>
<evidence type="ECO:0000313" key="3">
    <source>
        <dbReference type="Proteomes" id="UP000176998"/>
    </source>
</evidence>
<protein>
    <submittedName>
        <fullName evidence="2">Uncharacterized protein</fullName>
    </submittedName>
</protein>
<organism evidence="2 3">
    <name type="scientific">Colletotrichum orchidophilum</name>
    <dbReference type="NCBI Taxonomy" id="1209926"/>
    <lineage>
        <taxon>Eukaryota</taxon>
        <taxon>Fungi</taxon>
        <taxon>Dikarya</taxon>
        <taxon>Ascomycota</taxon>
        <taxon>Pezizomycotina</taxon>
        <taxon>Sordariomycetes</taxon>
        <taxon>Hypocreomycetidae</taxon>
        <taxon>Glomerellales</taxon>
        <taxon>Glomerellaceae</taxon>
        <taxon>Colletotrichum</taxon>
    </lineage>
</organism>
<dbReference type="Proteomes" id="UP000176998">
    <property type="component" value="Unassembled WGS sequence"/>
</dbReference>
<feature type="region of interest" description="Disordered" evidence="1">
    <location>
        <begin position="1"/>
        <end position="25"/>
    </location>
</feature>
<gene>
    <name evidence="2" type="ORF">CORC01_08338</name>
</gene>
<dbReference type="GeneID" id="34561480"/>
<comment type="caution">
    <text evidence="2">The sequence shown here is derived from an EMBL/GenBank/DDBJ whole genome shotgun (WGS) entry which is preliminary data.</text>
</comment>
<dbReference type="RefSeq" id="XP_022473574.1">
    <property type="nucleotide sequence ID" value="XM_022619970.1"/>
</dbReference>
<proteinExistence type="predicted"/>
<reference evidence="2 3" key="1">
    <citation type="submission" date="2016-09" db="EMBL/GenBank/DDBJ databases">
        <authorList>
            <person name="Capua I."/>
            <person name="De Benedictis P."/>
            <person name="Joannis T."/>
            <person name="Lombin L.H."/>
            <person name="Cattoli G."/>
        </authorList>
    </citation>
    <scope>NUCLEOTIDE SEQUENCE [LARGE SCALE GENOMIC DNA]</scope>
    <source>
        <strain evidence="2 3">IMI 309357</strain>
    </source>
</reference>
<evidence type="ECO:0000313" key="2">
    <source>
        <dbReference type="EMBL" id="OHE96415.1"/>
    </source>
</evidence>
<sequence>MPAAEMSGLSLAQVTESRHPLRPPIVPPLHHVRRLVRLRPDVAVRTAHLHHGGDAQPEFLGVRLGQRLGKSESSHLSPPMESIWRPPPALKKTNLSKLRTQTSSEELLVWMLRPR</sequence>